<dbReference type="AlphaFoldDB" id="A0A7H8R6L4"/>
<dbReference type="Proteomes" id="UP000509510">
    <property type="component" value="Chromosome IV"/>
</dbReference>
<feature type="compositionally biased region" description="Polar residues" evidence="1">
    <location>
        <begin position="1"/>
        <end position="13"/>
    </location>
</feature>
<evidence type="ECO:0000256" key="1">
    <source>
        <dbReference type="SAM" id="MobiDB-lite"/>
    </source>
</evidence>
<dbReference type="EMBL" id="CP055901">
    <property type="protein sequence ID" value="QKX60473.1"/>
    <property type="molecule type" value="Genomic_DNA"/>
</dbReference>
<sequence length="223" mass="25238">MSSPRISDQNYALSASPDRESAISRDAARMMEKLNRKVEESGYKAYLGKSGTSGPSTASVDEYSDDDSSGSEEEPPMKMSEYSKSDGAERQREANKRQKKTNEFYNSLTSSVQRLFRFPDDGMVELTLKLKGIDVNLLQDLAKKCRMSHRSPKEMVHREIKRKGYPQEWASDMLQICVVSVDTLLVDVSNQANVIQDGVEQLQLALNKVFELRNLRSDTFSYT</sequence>
<protein>
    <submittedName>
        <fullName evidence="2">Uncharacterized protein</fullName>
    </submittedName>
</protein>
<feature type="region of interest" description="Disordered" evidence="1">
    <location>
        <begin position="1"/>
        <end position="24"/>
    </location>
</feature>
<feature type="compositionally biased region" description="Basic and acidic residues" evidence="1">
    <location>
        <begin position="81"/>
        <end position="102"/>
    </location>
</feature>
<evidence type="ECO:0000313" key="3">
    <source>
        <dbReference type="Proteomes" id="UP000509510"/>
    </source>
</evidence>
<organism evidence="2 3">
    <name type="scientific">Talaromyces rugulosus</name>
    <name type="common">Penicillium rugulosum</name>
    <dbReference type="NCBI Taxonomy" id="121627"/>
    <lineage>
        <taxon>Eukaryota</taxon>
        <taxon>Fungi</taxon>
        <taxon>Dikarya</taxon>
        <taxon>Ascomycota</taxon>
        <taxon>Pezizomycotina</taxon>
        <taxon>Eurotiomycetes</taxon>
        <taxon>Eurotiomycetidae</taxon>
        <taxon>Eurotiales</taxon>
        <taxon>Trichocomaceae</taxon>
        <taxon>Talaromyces</taxon>
        <taxon>Talaromyces sect. Islandici</taxon>
    </lineage>
</organism>
<reference evidence="3" key="1">
    <citation type="submission" date="2020-06" db="EMBL/GenBank/DDBJ databases">
        <title>A chromosome-scale genome assembly of Talaromyces rugulosus W13939.</title>
        <authorList>
            <person name="Wang B."/>
            <person name="Guo L."/>
            <person name="Ye K."/>
            <person name="Wang L."/>
        </authorList>
    </citation>
    <scope>NUCLEOTIDE SEQUENCE [LARGE SCALE GENOMIC DNA]</scope>
    <source>
        <strain evidence="3">W13939</strain>
    </source>
</reference>
<dbReference type="KEGG" id="trg:TRUGW13939_07618"/>
<dbReference type="GeneID" id="55995109"/>
<gene>
    <name evidence="2" type="ORF">TRUGW13939_07618</name>
</gene>
<proteinExistence type="predicted"/>
<accession>A0A7H8R6L4</accession>
<feature type="compositionally biased region" description="Acidic residues" evidence="1">
    <location>
        <begin position="62"/>
        <end position="74"/>
    </location>
</feature>
<evidence type="ECO:0000313" key="2">
    <source>
        <dbReference type="EMBL" id="QKX60473.1"/>
    </source>
</evidence>
<name>A0A7H8R6L4_TALRU</name>
<keyword evidence="3" id="KW-1185">Reference proteome</keyword>
<dbReference type="RefSeq" id="XP_035346650.1">
    <property type="nucleotide sequence ID" value="XM_035490757.1"/>
</dbReference>
<feature type="compositionally biased region" description="Polar residues" evidence="1">
    <location>
        <begin position="50"/>
        <end position="59"/>
    </location>
</feature>
<feature type="region of interest" description="Disordered" evidence="1">
    <location>
        <begin position="40"/>
        <end position="102"/>
    </location>
</feature>